<proteinExistence type="predicted"/>
<dbReference type="RefSeq" id="WP_284131739.1">
    <property type="nucleotide sequence ID" value="NZ_JASKYM010000001.1"/>
</dbReference>
<gene>
    <name evidence="1" type="ORF">QOZ84_04375</name>
</gene>
<dbReference type="Proteomes" id="UP001301012">
    <property type="component" value="Unassembled WGS sequence"/>
</dbReference>
<name>A0ABT7E7W1_9FIRM</name>
<keyword evidence="2" id="KW-1185">Reference proteome</keyword>
<sequence>MKNTFINLVQKCICLDLLINALISSNPYQDLSFLSSIKTENLRNIKFICYLYNYTFKEDLLLEDVDSIEIDKKYENNFNYLLQLNLNILSDLENLKKYKFDVYYLKLLQALIYSYFNFVSSIQYFYAIVPDKKTNYNKTRFFNLPDSNISKSLSTEASIEYIRKISINAIDFFFNYSLVDNKIIDEYYEVFFENNFENKFYQYFFKTNDKIFKIRVLYKSGEIFYLYQSHTDDIKISPPLSKEESKTFIDSYLQEKFIDEFENLLYDKNYLNTYTYDNSIEGYKFKYNYKENSGKTNFNKAFYITINPTTLFIEEISLF</sequence>
<reference evidence="1 2" key="1">
    <citation type="submission" date="2023-05" db="EMBL/GenBank/DDBJ databases">
        <title>Rombocin, a short stable natural nisin variant, displays selective antimicrobial activity against Listeria monocytogenes and employs dual mode of action to kill target bacterial strains.</title>
        <authorList>
            <person name="Wambui J."/>
            <person name="Stephan R."/>
            <person name="Kuipers O.P."/>
        </authorList>
    </citation>
    <scope>NUCLEOTIDE SEQUENCE [LARGE SCALE GENOMIC DNA]</scope>
    <source>
        <strain evidence="1 2">RC002</strain>
    </source>
</reference>
<evidence type="ECO:0000313" key="2">
    <source>
        <dbReference type="Proteomes" id="UP001301012"/>
    </source>
</evidence>
<organism evidence="1 2">
    <name type="scientific">Romboutsia sedimentorum</name>
    <dbReference type="NCBI Taxonomy" id="1368474"/>
    <lineage>
        <taxon>Bacteria</taxon>
        <taxon>Bacillati</taxon>
        <taxon>Bacillota</taxon>
        <taxon>Clostridia</taxon>
        <taxon>Peptostreptococcales</taxon>
        <taxon>Peptostreptococcaceae</taxon>
        <taxon>Romboutsia</taxon>
    </lineage>
</organism>
<comment type="caution">
    <text evidence="1">The sequence shown here is derived from an EMBL/GenBank/DDBJ whole genome shotgun (WGS) entry which is preliminary data.</text>
</comment>
<accession>A0ABT7E7W1</accession>
<dbReference type="EMBL" id="JASKYM010000001">
    <property type="protein sequence ID" value="MDK2562777.1"/>
    <property type="molecule type" value="Genomic_DNA"/>
</dbReference>
<protein>
    <submittedName>
        <fullName evidence="1">Uncharacterized protein</fullName>
    </submittedName>
</protein>
<evidence type="ECO:0000313" key="1">
    <source>
        <dbReference type="EMBL" id="MDK2562777.1"/>
    </source>
</evidence>